<evidence type="ECO:0000313" key="2">
    <source>
        <dbReference type="Proteomes" id="UP001501509"/>
    </source>
</evidence>
<keyword evidence="2" id="KW-1185">Reference proteome</keyword>
<protein>
    <recommendedName>
        <fullName evidence="3">Recombination endonuclease VII</fullName>
    </recommendedName>
</protein>
<evidence type="ECO:0008006" key="3">
    <source>
        <dbReference type="Google" id="ProtNLM"/>
    </source>
</evidence>
<reference evidence="1 2" key="1">
    <citation type="journal article" date="2019" name="Int. J. Syst. Evol. Microbiol.">
        <title>The Global Catalogue of Microorganisms (GCM) 10K type strain sequencing project: providing services to taxonomists for standard genome sequencing and annotation.</title>
        <authorList>
            <consortium name="The Broad Institute Genomics Platform"/>
            <consortium name="The Broad Institute Genome Sequencing Center for Infectious Disease"/>
            <person name="Wu L."/>
            <person name="Ma J."/>
        </authorList>
    </citation>
    <scope>NUCLEOTIDE SEQUENCE [LARGE SCALE GENOMIC DNA]</scope>
    <source>
        <strain evidence="1 2">JCM 6833</strain>
    </source>
</reference>
<proteinExistence type="predicted"/>
<sequence length="260" mass="28410">MVDWYGPAEFPEHRRARLLKRLAHQEGTTDPVAIARAMAVRAAARCTMPPVAPLPERAAWLGDDGRFHLRVAGRLICAARRRRRGSPPAPAVWHEQRCPWWTADGLGIRMHAPHGAPSGRPEASRGVVAVGWAVVLGSEPTDPASVPVQQRCPVNQAMGEWPPYRGARLASITEVLIQALGAACHACHGALGVFVDHEPVSMRVRGLTCRHCNTWLETCPHPIGCAWADYLNDPPAAPLNLHYPRSALSRSAPADPRRRP</sequence>
<organism evidence="1 2">
    <name type="scientific">Actinomadura fulvescens</name>
    <dbReference type="NCBI Taxonomy" id="46160"/>
    <lineage>
        <taxon>Bacteria</taxon>
        <taxon>Bacillati</taxon>
        <taxon>Actinomycetota</taxon>
        <taxon>Actinomycetes</taxon>
        <taxon>Streptosporangiales</taxon>
        <taxon>Thermomonosporaceae</taxon>
        <taxon>Actinomadura</taxon>
    </lineage>
</organism>
<name>A0ABN3QIS5_9ACTN</name>
<evidence type="ECO:0000313" key="1">
    <source>
        <dbReference type="EMBL" id="GAA2627312.1"/>
    </source>
</evidence>
<gene>
    <name evidence="1" type="ORF">GCM10010411_75520</name>
</gene>
<comment type="caution">
    <text evidence="1">The sequence shown here is derived from an EMBL/GenBank/DDBJ whole genome shotgun (WGS) entry which is preliminary data.</text>
</comment>
<dbReference type="EMBL" id="BAAATD010000013">
    <property type="protein sequence ID" value="GAA2627312.1"/>
    <property type="molecule type" value="Genomic_DNA"/>
</dbReference>
<dbReference type="Proteomes" id="UP001501509">
    <property type="component" value="Unassembled WGS sequence"/>
</dbReference>
<accession>A0ABN3QIS5</accession>